<dbReference type="KEGG" id="ehn:H9Q80_04825"/>
<dbReference type="RefSeq" id="WP_117454326.1">
    <property type="nucleotide sequence ID" value="NZ_CP060636.1"/>
</dbReference>
<keyword evidence="1" id="KW-0285">Flavoprotein</keyword>
<keyword evidence="2" id="KW-0288">FMN</keyword>
<dbReference type="Proteomes" id="UP000515856">
    <property type="component" value="Chromosome"/>
</dbReference>
<reference evidence="4 5" key="1">
    <citation type="submission" date="2020-08" db="EMBL/GenBank/DDBJ databases">
        <authorList>
            <person name="Liu C."/>
            <person name="Sun Q."/>
        </authorList>
    </citation>
    <scope>NUCLEOTIDE SEQUENCE [LARGE SCALE GENOMIC DNA]</scope>
    <source>
        <strain evidence="4 5">NSJ-61</strain>
    </source>
</reference>
<dbReference type="Pfam" id="PF03358">
    <property type="entry name" value="FMN_red"/>
    <property type="match status" value="1"/>
</dbReference>
<feature type="domain" description="NADPH-dependent FMN reductase-like" evidence="3">
    <location>
        <begin position="1"/>
        <end position="155"/>
    </location>
</feature>
<evidence type="ECO:0000256" key="2">
    <source>
        <dbReference type="ARBA" id="ARBA00022643"/>
    </source>
</evidence>
<proteinExistence type="predicted"/>
<dbReference type="SUPFAM" id="SSF52218">
    <property type="entry name" value="Flavoproteins"/>
    <property type="match status" value="1"/>
</dbReference>
<evidence type="ECO:0000313" key="4">
    <source>
        <dbReference type="EMBL" id="QNM13279.1"/>
    </source>
</evidence>
<keyword evidence="5" id="KW-1185">Reference proteome</keyword>
<evidence type="ECO:0000313" key="5">
    <source>
        <dbReference type="Proteomes" id="UP000515856"/>
    </source>
</evidence>
<evidence type="ECO:0000256" key="1">
    <source>
        <dbReference type="ARBA" id="ARBA00022630"/>
    </source>
</evidence>
<name>A0A7G9GR47_9FIRM</name>
<dbReference type="GO" id="GO:0016491">
    <property type="term" value="F:oxidoreductase activity"/>
    <property type="evidence" value="ECO:0007669"/>
    <property type="project" value="InterPro"/>
</dbReference>
<dbReference type="Gene3D" id="3.40.50.360">
    <property type="match status" value="1"/>
</dbReference>
<organism evidence="4 5">
    <name type="scientific">[Eubacterium] hominis</name>
    <dbReference type="NCBI Taxonomy" id="2764325"/>
    <lineage>
        <taxon>Bacteria</taxon>
        <taxon>Bacillati</taxon>
        <taxon>Bacillota</taxon>
        <taxon>Erysipelotrichia</taxon>
        <taxon>Erysipelotrichales</taxon>
        <taxon>Erysipelotrichaceae</taxon>
        <taxon>Amedibacillus</taxon>
    </lineage>
</organism>
<dbReference type="PANTHER" id="PTHR43278:SF2">
    <property type="entry name" value="IRON-SULFUR FLAVOPROTEIN"/>
    <property type="match status" value="1"/>
</dbReference>
<dbReference type="PANTHER" id="PTHR43278">
    <property type="entry name" value="NAD(P)H-DEPENDENT FMN-CONTAINING OXIDOREDUCTASE YWQN-RELATED"/>
    <property type="match status" value="1"/>
</dbReference>
<gene>
    <name evidence="4" type="ORF">H9Q80_04825</name>
</gene>
<accession>A0A7G9GR47</accession>
<evidence type="ECO:0000259" key="3">
    <source>
        <dbReference type="Pfam" id="PF03358"/>
    </source>
</evidence>
<dbReference type="EMBL" id="CP060636">
    <property type="protein sequence ID" value="QNM13279.1"/>
    <property type="molecule type" value="Genomic_DNA"/>
</dbReference>
<sequence length="178" mass="20175">MKILMINGSPHKMGTTALMMEKFMQGAKEAGHEINVYDAAEELVHPCIACDACRKGNDGCVFKDGMEILNPMLFQSDIVVFVTPLYYFGMSTQIKAVIDRFYANNTKLREMPKKVIVLASCGDTDDDTFDALKHHFEAIWKYLHWTQIGSVYALGMYLREDIEASNYPAQAYELGKRL</sequence>
<dbReference type="AlphaFoldDB" id="A0A7G9GR47"/>
<dbReference type="InterPro" id="IPR005025">
    <property type="entry name" value="FMN_Rdtase-like_dom"/>
</dbReference>
<dbReference type="InterPro" id="IPR029039">
    <property type="entry name" value="Flavoprotein-like_sf"/>
</dbReference>
<protein>
    <submittedName>
        <fullName evidence="4">Flavodoxin family protein</fullName>
    </submittedName>
</protein>
<dbReference type="InterPro" id="IPR051796">
    <property type="entry name" value="ISF_SsuE-like"/>
</dbReference>